<evidence type="ECO:0000313" key="1">
    <source>
        <dbReference type="EMBL" id="KAG8230179.1"/>
    </source>
</evidence>
<comment type="caution">
    <text evidence="1">The sequence shown here is derived from an EMBL/GenBank/DDBJ whole genome shotgun (WGS) entry which is preliminary data.</text>
</comment>
<gene>
    <name evidence="1" type="ORF">J437_LFUL006111</name>
</gene>
<organism evidence="1 2">
    <name type="scientific">Ladona fulva</name>
    <name type="common">Scarce chaser dragonfly</name>
    <name type="synonym">Libellula fulva</name>
    <dbReference type="NCBI Taxonomy" id="123851"/>
    <lineage>
        <taxon>Eukaryota</taxon>
        <taxon>Metazoa</taxon>
        <taxon>Ecdysozoa</taxon>
        <taxon>Arthropoda</taxon>
        <taxon>Hexapoda</taxon>
        <taxon>Insecta</taxon>
        <taxon>Pterygota</taxon>
        <taxon>Palaeoptera</taxon>
        <taxon>Odonata</taxon>
        <taxon>Epiprocta</taxon>
        <taxon>Anisoptera</taxon>
        <taxon>Libelluloidea</taxon>
        <taxon>Libellulidae</taxon>
        <taxon>Ladona</taxon>
    </lineage>
</organism>
<evidence type="ECO:0000313" key="2">
    <source>
        <dbReference type="Proteomes" id="UP000792457"/>
    </source>
</evidence>
<reference evidence="1" key="1">
    <citation type="submission" date="2013-04" db="EMBL/GenBank/DDBJ databases">
        <authorList>
            <person name="Qu J."/>
            <person name="Murali S.C."/>
            <person name="Bandaranaike D."/>
            <person name="Bellair M."/>
            <person name="Blankenburg K."/>
            <person name="Chao H."/>
            <person name="Dinh H."/>
            <person name="Doddapaneni H."/>
            <person name="Downs B."/>
            <person name="Dugan-Rocha S."/>
            <person name="Elkadiri S."/>
            <person name="Gnanaolivu R.D."/>
            <person name="Hernandez B."/>
            <person name="Javaid M."/>
            <person name="Jayaseelan J.C."/>
            <person name="Lee S."/>
            <person name="Li M."/>
            <person name="Ming W."/>
            <person name="Munidasa M."/>
            <person name="Muniz J."/>
            <person name="Nguyen L."/>
            <person name="Ongeri F."/>
            <person name="Osuji N."/>
            <person name="Pu L.-L."/>
            <person name="Puazo M."/>
            <person name="Qu C."/>
            <person name="Quiroz J."/>
            <person name="Raj R."/>
            <person name="Weissenberger G."/>
            <person name="Xin Y."/>
            <person name="Zou X."/>
            <person name="Han Y."/>
            <person name="Richards S."/>
            <person name="Worley K."/>
            <person name="Muzny D."/>
            <person name="Gibbs R."/>
        </authorList>
    </citation>
    <scope>NUCLEOTIDE SEQUENCE</scope>
    <source>
        <strain evidence="1">Sampled in the wild</strain>
    </source>
</reference>
<reference evidence="1" key="2">
    <citation type="submission" date="2017-10" db="EMBL/GenBank/DDBJ databases">
        <title>Ladona fulva Genome sequencing and assembly.</title>
        <authorList>
            <person name="Murali S."/>
            <person name="Richards S."/>
            <person name="Bandaranaike D."/>
            <person name="Bellair M."/>
            <person name="Blankenburg K."/>
            <person name="Chao H."/>
            <person name="Dinh H."/>
            <person name="Doddapaneni H."/>
            <person name="Dugan-Rocha S."/>
            <person name="Elkadiri S."/>
            <person name="Gnanaolivu R."/>
            <person name="Hernandez B."/>
            <person name="Skinner E."/>
            <person name="Javaid M."/>
            <person name="Lee S."/>
            <person name="Li M."/>
            <person name="Ming W."/>
            <person name="Munidasa M."/>
            <person name="Muniz J."/>
            <person name="Nguyen L."/>
            <person name="Hughes D."/>
            <person name="Osuji N."/>
            <person name="Pu L.-L."/>
            <person name="Puazo M."/>
            <person name="Qu C."/>
            <person name="Quiroz J."/>
            <person name="Raj R."/>
            <person name="Weissenberger G."/>
            <person name="Xin Y."/>
            <person name="Zou X."/>
            <person name="Han Y."/>
            <person name="Worley K."/>
            <person name="Muzny D."/>
            <person name="Gibbs R."/>
        </authorList>
    </citation>
    <scope>NUCLEOTIDE SEQUENCE</scope>
    <source>
        <strain evidence="1">Sampled in the wild</strain>
    </source>
</reference>
<name>A0A8K0P413_LADFU</name>
<dbReference type="Proteomes" id="UP000792457">
    <property type="component" value="Unassembled WGS sequence"/>
</dbReference>
<keyword evidence="2" id="KW-1185">Reference proteome</keyword>
<dbReference type="AlphaFoldDB" id="A0A8K0P413"/>
<proteinExistence type="predicted"/>
<dbReference type="EMBL" id="KZ308469">
    <property type="protein sequence ID" value="KAG8230179.1"/>
    <property type="molecule type" value="Genomic_DNA"/>
</dbReference>
<accession>A0A8K0P413</accession>
<sequence length="102" mass="11742">MVWAGAHRAYDILKTSYLTPENVQLVRAAVEQSPIHSVRRYSVALGISDSSLRRCALNIGLNRSIEFPSLINRFDRFEFPSLQNNDVSRIDLRRLRQLQKSV</sequence>
<dbReference type="OrthoDB" id="6782743at2759"/>
<protein>
    <submittedName>
        <fullName evidence="1">Uncharacterized protein</fullName>
    </submittedName>
</protein>